<organism evidence="9 10">
    <name type="scientific">Cudoniella acicularis</name>
    <dbReference type="NCBI Taxonomy" id="354080"/>
    <lineage>
        <taxon>Eukaryota</taxon>
        <taxon>Fungi</taxon>
        <taxon>Dikarya</taxon>
        <taxon>Ascomycota</taxon>
        <taxon>Pezizomycotina</taxon>
        <taxon>Leotiomycetes</taxon>
        <taxon>Helotiales</taxon>
        <taxon>Tricladiaceae</taxon>
        <taxon>Cudoniella</taxon>
    </lineage>
</organism>
<feature type="transmembrane region" description="Helical" evidence="7">
    <location>
        <begin position="610"/>
        <end position="630"/>
    </location>
</feature>
<evidence type="ECO:0000256" key="4">
    <source>
        <dbReference type="ARBA" id="ARBA00022857"/>
    </source>
</evidence>
<feature type="transmembrane region" description="Helical" evidence="7">
    <location>
        <begin position="856"/>
        <end position="878"/>
    </location>
</feature>
<feature type="transmembrane region" description="Helical" evidence="7">
    <location>
        <begin position="576"/>
        <end position="598"/>
    </location>
</feature>
<evidence type="ECO:0000256" key="5">
    <source>
        <dbReference type="ARBA" id="ARBA00022989"/>
    </source>
</evidence>
<dbReference type="InterPro" id="IPR050360">
    <property type="entry name" value="MFS_Sugar_Transporters"/>
</dbReference>
<evidence type="ECO:0000313" key="9">
    <source>
        <dbReference type="EMBL" id="KAF4631751.1"/>
    </source>
</evidence>
<dbReference type="PROSITE" id="PS00216">
    <property type="entry name" value="SUGAR_TRANSPORT_1"/>
    <property type="match status" value="1"/>
</dbReference>
<dbReference type="Pfam" id="PF00106">
    <property type="entry name" value="adh_short"/>
    <property type="match status" value="1"/>
</dbReference>
<evidence type="ECO:0000256" key="1">
    <source>
        <dbReference type="ARBA" id="ARBA00004141"/>
    </source>
</evidence>
<evidence type="ECO:0000259" key="8">
    <source>
        <dbReference type="PROSITE" id="PS50850"/>
    </source>
</evidence>
<dbReference type="Proteomes" id="UP000566819">
    <property type="component" value="Unassembled WGS sequence"/>
</dbReference>
<keyword evidence="5 7" id="KW-1133">Transmembrane helix</keyword>
<dbReference type="PANTHER" id="PTHR48022:SF11">
    <property type="entry name" value="MONOSACCHARIDE TRANSPORTER (HXT8), PUTATIVE (AFU_ORTHOLOGUE AFUA_2G08120)-RELATED"/>
    <property type="match status" value="1"/>
</dbReference>
<dbReference type="GO" id="GO:0005351">
    <property type="term" value="F:carbohydrate:proton symporter activity"/>
    <property type="evidence" value="ECO:0007669"/>
    <property type="project" value="TreeGrafter"/>
</dbReference>
<comment type="caution">
    <text evidence="9">The sequence shown here is derived from an EMBL/GenBank/DDBJ whole genome shotgun (WGS) entry which is preliminary data.</text>
</comment>
<keyword evidence="6 7" id="KW-0472">Membrane</keyword>
<feature type="transmembrane region" description="Helical" evidence="7">
    <location>
        <begin position="825"/>
        <end position="849"/>
    </location>
</feature>
<comment type="subcellular location">
    <subcellularLocation>
        <location evidence="1">Membrane</location>
        <topology evidence="1">Multi-pass membrane protein</topology>
    </subcellularLocation>
</comment>
<dbReference type="SUPFAM" id="SSF51735">
    <property type="entry name" value="NAD(P)-binding Rossmann-fold domains"/>
    <property type="match status" value="1"/>
</dbReference>
<dbReference type="InterPro" id="IPR002347">
    <property type="entry name" value="SDR_fam"/>
</dbReference>
<reference evidence="9 10" key="1">
    <citation type="submission" date="2020-03" db="EMBL/GenBank/DDBJ databases">
        <title>Draft Genome Sequence of Cudoniella acicularis.</title>
        <authorList>
            <person name="Buettner E."/>
            <person name="Kellner H."/>
        </authorList>
    </citation>
    <scope>NUCLEOTIDE SEQUENCE [LARGE SCALE GENOMIC DNA]</scope>
    <source>
        <strain evidence="9 10">DSM 108380</strain>
    </source>
</reference>
<dbReference type="Pfam" id="PF00083">
    <property type="entry name" value="Sugar_tr"/>
    <property type="match status" value="2"/>
</dbReference>
<dbReference type="Gene3D" id="3.40.50.720">
    <property type="entry name" value="NAD(P)-binding Rossmann-like Domain"/>
    <property type="match status" value="1"/>
</dbReference>
<dbReference type="Gene3D" id="1.20.1250.20">
    <property type="entry name" value="MFS general substrate transporter like domains"/>
    <property type="match status" value="1"/>
</dbReference>
<feature type="transmembrane region" description="Helical" evidence="7">
    <location>
        <begin position="890"/>
        <end position="908"/>
    </location>
</feature>
<dbReference type="GO" id="GO:0016020">
    <property type="term" value="C:membrane"/>
    <property type="evidence" value="ECO:0007669"/>
    <property type="project" value="UniProtKB-SubCell"/>
</dbReference>
<dbReference type="InterPro" id="IPR020904">
    <property type="entry name" value="Sc_DH/Rdtase_CS"/>
</dbReference>
<feature type="domain" description="Major facilitator superfamily (MFS) profile" evidence="8">
    <location>
        <begin position="534"/>
        <end position="943"/>
    </location>
</feature>
<keyword evidence="3 7" id="KW-0812">Transmembrane</keyword>
<dbReference type="InterPro" id="IPR005828">
    <property type="entry name" value="MFS_sugar_transport-like"/>
</dbReference>
<evidence type="ECO:0000256" key="3">
    <source>
        <dbReference type="ARBA" id="ARBA00022692"/>
    </source>
</evidence>
<name>A0A8H4W325_9HELO</name>
<dbReference type="PANTHER" id="PTHR48022">
    <property type="entry name" value="PLASTIDIC GLUCOSE TRANSPORTER 4"/>
    <property type="match status" value="1"/>
</dbReference>
<accession>A0A8H4W325</accession>
<dbReference type="PROSITE" id="PS00061">
    <property type="entry name" value="ADH_SHORT"/>
    <property type="match status" value="1"/>
</dbReference>
<keyword evidence="4" id="KW-0521">NADP</keyword>
<dbReference type="PROSITE" id="PS50850">
    <property type="entry name" value="MFS"/>
    <property type="match status" value="1"/>
</dbReference>
<feature type="transmembrane region" description="Helical" evidence="7">
    <location>
        <begin position="791"/>
        <end position="813"/>
    </location>
</feature>
<evidence type="ECO:0000256" key="2">
    <source>
        <dbReference type="ARBA" id="ARBA00010992"/>
    </source>
</evidence>
<dbReference type="InterPro" id="IPR036259">
    <property type="entry name" value="MFS_trans_sf"/>
</dbReference>
<sequence length="1305" mass="143777">MKSFQNELSESKYEYWMRAWTFQEWATSFDVEISLDIQDDSGAAPPTVQKVKSTIVYAAIMVVNYKLRQGQYALMDLGFSRDGILGLRSQAKEPRTVDEQFKAHLNLMLDSFGSGPRRNATYKADLVCCWATICNISYDYSKEDPFGVALQKIIGALRARGSTVYNFISNELSDQDVDLQFFQYAYAHTQYNATNEGLFAGLPIFTGCADTVIHFGTSVLLVLRMEDESEYADPRPMVSSTRIKGAYTKALIPLDQCDFLIRNTRVERTLKYGNTNYLIALDSIVAALNMLNLATSGKYDDLIFTNVLTQLASLLEGVPSPFLKTRVLVIVAIPLKDDPETDPFHAWAVCSTGLAKPTSEDTLLEQMEGTNAADILAYLAITNQEWGTFLLPVSPQGELNLEFKTPQRPDIVNSGFYRHWKLAIYPWPQIFLEVFTRKVELGKIKLTSNDDAVEHVGENRSLVTDVLKELCKRLEIDRADGSSSARDGRGDLKSLLDIDIGHPELIDQQTEEANKKSPKRITTILRRSRLVVGVGLTVAMGSFTYGFGFASFATSIGQPGFYDYFKLSTTGPDAVYTNHILGAVNALFFFGAAMGALIGGPIADNIGRRYAIMTAAITSIIGGALSAGSVHVAMLIVVRIIQGCGLGALATITPIYLAESSTPSKRGMLTGLHGFFLVAGYNTSAWVGFGCYFSKNLTFQWRGPIALTTLPALILLLGCIWVPESPRWLLMKGRVDEAWINLSRLHHDTSDPNDVATQLEFDQMRRQIEFENSNPTGYWAILSNPSYRKRAFLSSFIQFAANSSGALVINYYSVIIYTQLGLTGFLPLLMYCIYTLIGALGNLGSLLTIDWTGRRFALITGLSGCLVALILETAMIAHSEVYPTNIRSRGVALATFTYFVSSITYVTPGATAIATIGWKYFVVFVCLTAVSILVVAFVFPETKGKSLEELAEIFGDEVVVHLDDLKAGLENKGGLEEEQVEVRINAAEAQTVPQRFASSFRKSSHIGIVDSGTENDILTLITGGASGIGLAVAQALSTSTSDTWSIHLVDLSATAGEKAATSLNATFHLCDVTSYTSIANCFKTIFVTERRLDFVFANAGIAEKGNFYAKHPETGIEPPPRYDLKCVDICLDSVIWTVYLALHYFRLSLLDGGTDRNIVMTASCGGIYPSYYSPTYSAAKHGVVGFMRSVAKHFWFNDRIRVNAICPGVVKTNLLTAKEWENFPEEFFTPVEKIVETVVMLVGRKDDVSVDETRIDGVKADKRGVLWGEAVEISGGRHYFREANKVCDDAMMAVMKATDIEELAK</sequence>
<feature type="transmembrane region" description="Helical" evidence="7">
    <location>
        <begin position="530"/>
        <end position="556"/>
    </location>
</feature>
<dbReference type="InterPro" id="IPR036291">
    <property type="entry name" value="NAD(P)-bd_dom_sf"/>
</dbReference>
<feature type="transmembrane region" description="Helical" evidence="7">
    <location>
        <begin position="636"/>
        <end position="657"/>
    </location>
</feature>
<dbReference type="InterPro" id="IPR005829">
    <property type="entry name" value="Sugar_transporter_CS"/>
</dbReference>
<dbReference type="SUPFAM" id="SSF103473">
    <property type="entry name" value="MFS general substrate transporter"/>
    <property type="match status" value="1"/>
</dbReference>
<keyword evidence="10" id="KW-1185">Reference proteome</keyword>
<feature type="transmembrane region" description="Helical" evidence="7">
    <location>
        <begin position="920"/>
        <end position="939"/>
    </location>
</feature>
<dbReference type="EMBL" id="JAAMPI010000413">
    <property type="protein sequence ID" value="KAF4631751.1"/>
    <property type="molecule type" value="Genomic_DNA"/>
</dbReference>
<proteinExistence type="inferred from homology"/>
<dbReference type="InterPro" id="IPR020846">
    <property type="entry name" value="MFS_dom"/>
</dbReference>
<gene>
    <name evidence="9" type="ORF">G7Y89_g6380</name>
</gene>
<evidence type="ECO:0000256" key="6">
    <source>
        <dbReference type="ARBA" id="ARBA00023136"/>
    </source>
</evidence>
<dbReference type="OrthoDB" id="6612291at2759"/>
<dbReference type="PRINTS" id="PR00081">
    <property type="entry name" value="GDHRDH"/>
</dbReference>
<protein>
    <recommendedName>
        <fullName evidence="8">Major facilitator superfamily (MFS) profile domain-containing protein</fullName>
    </recommendedName>
</protein>
<evidence type="ECO:0000313" key="10">
    <source>
        <dbReference type="Proteomes" id="UP000566819"/>
    </source>
</evidence>
<comment type="similarity">
    <text evidence="2">Belongs to the major facilitator superfamily. Sugar transporter (TC 2.A.1.1) family.</text>
</comment>
<feature type="transmembrane region" description="Helical" evidence="7">
    <location>
        <begin position="669"/>
        <end position="689"/>
    </location>
</feature>
<feature type="transmembrane region" description="Helical" evidence="7">
    <location>
        <begin position="701"/>
        <end position="722"/>
    </location>
</feature>
<evidence type="ECO:0000256" key="7">
    <source>
        <dbReference type="SAM" id="Phobius"/>
    </source>
</evidence>